<dbReference type="Proteomes" id="UP001597459">
    <property type="component" value="Unassembled WGS sequence"/>
</dbReference>
<dbReference type="InterPro" id="IPR052922">
    <property type="entry name" value="Cytidylate_Kinase-2"/>
</dbReference>
<dbReference type="Gene3D" id="3.40.50.300">
    <property type="entry name" value="P-loop containing nucleotide triphosphate hydrolases"/>
    <property type="match status" value="1"/>
</dbReference>
<reference evidence="2" key="1">
    <citation type="journal article" date="2019" name="Int. J. Syst. Evol. Microbiol.">
        <title>The Global Catalogue of Microorganisms (GCM) 10K type strain sequencing project: providing services to taxonomists for standard genome sequencing and annotation.</title>
        <authorList>
            <consortium name="The Broad Institute Genomics Platform"/>
            <consortium name="The Broad Institute Genome Sequencing Center for Infectious Disease"/>
            <person name="Wu L."/>
            <person name="Ma J."/>
        </authorList>
    </citation>
    <scope>NUCLEOTIDE SEQUENCE [LARGE SCALE GENOMIC DNA]</scope>
    <source>
        <strain evidence="2">KCTC 42423</strain>
    </source>
</reference>
<comment type="caution">
    <text evidence="1">The sequence shown here is derived from an EMBL/GenBank/DDBJ whole genome shotgun (WGS) entry which is preliminary data.</text>
</comment>
<dbReference type="EMBL" id="JBHULX010000022">
    <property type="protein sequence ID" value="MFD2591764.1"/>
    <property type="molecule type" value="Genomic_DNA"/>
</dbReference>
<dbReference type="InterPro" id="IPR027417">
    <property type="entry name" value="P-loop_NTPase"/>
</dbReference>
<keyword evidence="2" id="KW-1185">Reference proteome</keyword>
<proteinExistence type="predicted"/>
<evidence type="ECO:0000313" key="1">
    <source>
        <dbReference type="EMBL" id="MFD2591764.1"/>
    </source>
</evidence>
<name>A0ABW5NA73_9FLAO</name>
<evidence type="ECO:0000313" key="2">
    <source>
        <dbReference type="Proteomes" id="UP001597459"/>
    </source>
</evidence>
<sequence>MKIIIFGASGSGTTTLGRELAKVLSCPHLDVDDYYWKKTVPPFQLKIPLKERNLALWKDYSLHPSVVLSGSLVSWGPEWEHAFELAVFLYIPPGIRLERLRKREELRYGTSLNTDIAIRKNSSDFLNWAAQYDDPNFEGRSISIHHQWIQKLSCPVLKIEGDTTRKDRLHSTLEQIHILKNKKKPLE</sequence>
<dbReference type="Pfam" id="PF13238">
    <property type="entry name" value="AAA_18"/>
    <property type="match status" value="1"/>
</dbReference>
<organism evidence="1 2">
    <name type="scientific">Aquimarina hainanensis</name>
    <dbReference type="NCBI Taxonomy" id="1578017"/>
    <lineage>
        <taxon>Bacteria</taxon>
        <taxon>Pseudomonadati</taxon>
        <taxon>Bacteroidota</taxon>
        <taxon>Flavobacteriia</taxon>
        <taxon>Flavobacteriales</taxon>
        <taxon>Flavobacteriaceae</taxon>
        <taxon>Aquimarina</taxon>
    </lineage>
</organism>
<dbReference type="SUPFAM" id="SSF52540">
    <property type="entry name" value="P-loop containing nucleoside triphosphate hydrolases"/>
    <property type="match status" value="1"/>
</dbReference>
<protein>
    <submittedName>
        <fullName evidence="1">AAA family ATPase</fullName>
    </submittedName>
</protein>
<dbReference type="PANTHER" id="PTHR37816">
    <property type="entry name" value="YALI0E33011P"/>
    <property type="match status" value="1"/>
</dbReference>
<dbReference type="PANTHER" id="PTHR37816:SF2">
    <property type="entry name" value="DNA TOPOLOGY MODULATION PROTEIN FLAR-RELATED PROTEIN"/>
    <property type="match status" value="1"/>
</dbReference>
<dbReference type="RefSeq" id="WP_378253475.1">
    <property type="nucleotide sequence ID" value="NZ_JBHSJV010000001.1"/>
</dbReference>
<accession>A0ABW5NA73</accession>
<gene>
    <name evidence="1" type="ORF">ACFSTE_13070</name>
</gene>
<dbReference type="NCBIfam" id="NF004861">
    <property type="entry name" value="PRK06217.1"/>
    <property type="match status" value="1"/>
</dbReference>